<dbReference type="HOGENOM" id="CLU_1732623_0_0_1"/>
<dbReference type="EMBL" id="KN837234">
    <property type="protein sequence ID" value="KIJ31923.1"/>
    <property type="molecule type" value="Genomic_DNA"/>
</dbReference>
<gene>
    <name evidence="1" type="ORF">M422DRAFT_185223</name>
</gene>
<name>A0A0C9TPH4_SPHS4</name>
<dbReference type="AlphaFoldDB" id="A0A0C9TPH4"/>
<keyword evidence="2" id="KW-1185">Reference proteome</keyword>
<accession>A0A0C9TPH4</accession>
<proteinExistence type="predicted"/>
<dbReference type="OrthoDB" id="3253623at2759"/>
<organism evidence="1 2">
    <name type="scientific">Sphaerobolus stellatus (strain SS14)</name>
    <dbReference type="NCBI Taxonomy" id="990650"/>
    <lineage>
        <taxon>Eukaryota</taxon>
        <taxon>Fungi</taxon>
        <taxon>Dikarya</taxon>
        <taxon>Basidiomycota</taxon>
        <taxon>Agaricomycotina</taxon>
        <taxon>Agaricomycetes</taxon>
        <taxon>Phallomycetidae</taxon>
        <taxon>Geastrales</taxon>
        <taxon>Sphaerobolaceae</taxon>
        <taxon>Sphaerobolus</taxon>
    </lineage>
</organism>
<protein>
    <submittedName>
        <fullName evidence="1">Uncharacterized protein</fullName>
    </submittedName>
</protein>
<reference evidence="1 2" key="1">
    <citation type="submission" date="2014-06" db="EMBL/GenBank/DDBJ databases">
        <title>Evolutionary Origins and Diversification of the Mycorrhizal Mutualists.</title>
        <authorList>
            <consortium name="DOE Joint Genome Institute"/>
            <consortium name="Mycorrhizal Genomics Consortium"/>
            <person name="Kohler A."/>
            <person name="Kuo A."/>
            <person name="Nagy L.G."/>
            <person name="Floudas D."/>
            <person name="Copeland A."/>
            <person name="Barry K.W."/>
            <person name="Cichocki N."/>
            <person name="Veneault-Fourrey C."/>
            <person name="LaButti K."/>
            <person name="Lindquist E.A."/>
            <person name="Lipzen A."/>
            <person name="Lundell T."/>
            <person name="Morin E."/>
            <person name="Murat C."/>
            <person name="Riley R."/>
            <person name="Ohm R."/>
            <person name="Sun H."/>
            <person name="Tunlid A."/>
            <person name="Henrissat B."/>
            <person name="Grigoriev I.V."/>
            <person name="Hibbett D.S."/>
            <person name="Martin F."/>
        </authorList>
    </citation>
    <scope>NUCLEOTIDE SEQUENCE [LARGE SCALE GENOMIC DNA]</scope>
    <source>
        <strain evidence="1 2">SS14</strain>
    </source>
</reference>
<evidence type="ECO:0000313" key="1">
    <source>
        <dbReference type="EMBL" id="KIJ31923.1"/>
    </source>
</evidence>
<evidence type="ECO:0000313" key="2">
    <source>
        <dbReference type="Proteomes" id="UP000054279"/>
    </source>
</evidence>
<sequence length="151" mass="16985">MTLKPIKPFHFHDPKDFIASLISRPGMESILDAYWKRRVKQTGTFDMKDLGDGSLVKELLDVDLVTRFADGPEDIGRLIFGVSIDWYNPYTMRIRGPSVSAGVIVIICLNLPAHLRYLPENITKVGSGAYFFHSIPRFLQTVATAMSLNGR</sequence>
<dbReference type="Proteomes" id="UP000054279">
    <property type="component" value="Unassembled WGS sequence"/>
</dbReference>